<evidence type="ECO:0000313" key="2">
    <source>
        <dbReference type="Proteomes" id="UP000053676"/>
    </source>
</evidence>
<accession>W2SUN8</accession>
<reference evidence="2" key="1">
    <citation type="journal article" date="2014" name="Nat. Genet.">
        <title>Genome of the human hookworm Necator americanus.</title>
        <authorList>
            <person name="Tang Y.T."/>
            <person name="Gao X."/>
            <person name="Rosa B.A."/>
            <person name="Abubucker S."/>
            <person name="Hallsworth-Pepin K."/>
            <person name="Martin J."/>
            <person name="Tyagi R."/>
            <person name="Heizer E."/>
            <person name="Zhang X."/>
            <person name="Bhonagiri-Palsikar V."/>
            <person name="Minx P."/>
            <person name="Warren W.C."/>
            <person name="Wang Q."/>
            <person name="Zhan B."/>
            <person name="Hotez P.J."/>
            <person name="Sternberg P.W."/>
            <person name="Dougall A."/>
            <person name="Gaze S.T."/>
            <person name="Mulvenna J."/>
            <person name="Sotillo J."/>
            <person name="Ranganathan S."/>
            <person name="Rabelo E.M."/>
            <person name="Wilson R.K."/>
            <person name="Felgner P.L."/>
            <person name="Bethony J."/>
            <person name="Hawdon J.M."/>
            <person name="Gasser R.B."/>
            <person name="Loukas A."/>
            <person name="Mitreva M."/>
        </authorList>
    </citation>
    <scope>NUCLEOTIDE SEQUENCE [LARGE SCALE GENOMIC DNA]</scope>
</reference>
<organism evidence="1 2">
    <name type="scientific">Necator americanus</name>
    <name type="common">Human hookworm</name>
    <dbReference type="NCBI Taxonomy" id="51031"/>
    <lineage>
        <taxon>Eukaryota</taxon>
        <taxon>Metazoa</taxon>
        <taxon>Ecdysozoa</taxon>
        <taxon>Nematoda</taxon>
        <taxon>Chromadorea</taxon>
        <taxon>Rhabditida</taxon>
        <taxon>Rhabditina</taxon>
        <taxon>Rhabditomorpha</taxon>
        <taxon>Strongyloidea</taxon>
        <taxon>Ancylostomatidae</taxon>
        <taxon>Bunostominae</taxon>
        <taxon>Necator</taxon>
    </lineage>
</organism>
<name>W2SUN8_NECAM</name>
<proteinExistence type="predicted"/>
<protein>
    <submittedName>
        <fullName evidence="1">Uncharacterized protein</fullName>
    </submittedName>
</protein>
<dbReference type="AlphaFoldDB" id="W2SUN8"/>
<gene>
    <name evidence="1" type="ORF">NECAME_18871</name>
</gene>
<dbReference type="EMBL" id="KI664529">
    <property type="protein sequence ID" value="ETN72412.1"/>
    <property type="molecule type" value="Genomic_DNA"/>
</dbReference>
<dbReference type="KEGG" id="nai:NECAME_18871"/>
<keyword evidence="2" id="KW-1185">Reference proteome</keyword>
<dbReference type="Proteomes" id="UP000053676">
    <property type="component" value="Unassembled WGS sequence"/>
</dbReference>
<evidence type="ECO:0000313" key="1">
    <source>
        <dbReference type="EMBL" id="ETN72412.1"/>
    </source>
</evidence>
<sequence>MLFLTTKNWKRSDVSPSRIHLSILLATDK</sequence>